<dbReference type="RefSeq" id="WP_380740123.1">
    <property type="nucleotide sequence ID" value="NZ_JBHTJP010000035.1"/>
</dbReference>
<keyword evidence="4" id="KW-1185">Reference proteome</keyword>
<proteinExistence type="predicted"/>
<feature type="signal peptide" evidence="1">
    <location>
        <begin position="1"/>
        <end position="20"/>
    </location>
</feature>
<comment type="caution">
    <text evidence="3">The sequence shown here is derived from an EMBL/GenBank/DDBJ whole genome shotgun (WGS) entry which is preliminary data.</text>
</comment>
<dbReference type="Proteomes" id="UP001597100">
    <property type="component" value="Unassembled WGS sequence"/>
</dbReference>
<accession>A0ABW3IK27</accession>
<dbReference type="SUPFAM" id="SSF52833">
    <property type="entry name" value="Thioredoxin-like"/>
    <property type="match status" value="1"/>
</dbReference>
<gene>
    <name evidence="3" type="ORF">ACFQ1G_12720</name>
</gene>
<evidence type="ECO:0000256" key="1">
    <source>
        <dbReference type="SAM" id="SignalP"/>
    </source>
</evidence>
<dbReference type="InterPro" id="IPR036249">
    <property type="entry name" value="Thioredoxin-like_sf"/>
</dbReference>
<dbReference type="Pfam" id="PF13098">
    <property type="entry name" value="Thioredoxin_2"/>
    <property type="match status" value="1"/>
</dbReference>
<dbReference type="InterPro" id="IPR012336">
    <property type="entry name" value="Thioredoxin-like_fold"/>
</dbReference>
<dbReference type="EMBL" id="JBHTJP010000035">
    <property type="protein sequence ID" value="MFD0977658.1"/>
    <property type="molecule type" value="Genomic_DNA"/>
</dbReference>
<dbReference type="Gene3D" id="3.40.30.10">
    <property type="entry name" value="Glutaredoxin"/>
    <property type="match status" value="1"/>
</dbReference>
<dbReference type="PROSITE" id="PS51352">
    <property type="entry name" value="THIOREDOXIN_2"/>
    <property type="match status" value="1"/>
</dbReference>
<reference evidence="4" key="1">
    <citation type="journal article" date="2019" name="Int. J. Syst. Evol. Microbiol.">
        <title>The Global Catalogue of Microorganisms (GCM) 10K type strain sequencing project: providing services to taxonomists for standard genome sequencing and annotation.</title>
        <authorList>
            <consortium name="The Broad Institute Genomics Platform"/>
            <consortium name="The Broad Institute Genome Sequencing Center for Infectious Disease"/>
            <person name="Wu L."/>
            <person name="Ma J."/>
        </authorList>
    </citation>
    <scope>NUCLEOTIDE SEQUENCE [LARGE SCALE GENOMIC DNA]</scope>
    <source>
        <strain evidence="4">CCUG 60898</strain>
    </source>
</reference>
<evidence type="ECO:0000313" key="4">
    <source>
        <dbReference type="Proteomes" id="UP001597100"/>
    </source>
</evidence>
<feature type="chain" id="PRO_5047108444" evidence="1">
    <location>
        <begin position="21"/>
        <end position="183"/>
    </location>
</feature>
<evidence type="ECO:0000259" key="2">
    <source>
        <dbReference type="PROSITE" id="PS51352"/>
    </source>
</evidence>
<name>A0ABW3IK27_9FLAO</name>
<organism evidence="3 4">
    <name type="scientific">Salinimicrobium gaetbulicola</name>
    <dbReference type="NCBI Taxonomy" id="999702"/>
    <lineage>
        <taxon>Bacteria</taxon>
        <taxon>Pseudomonadati</taxon>
        <taxon>Bacteroidota</taxon>
        <taxon>Flavobacteriia</taxon>
        <taxon>Flavobacteriales</taxon>
        <taxon>Flavobacteriaceae</taxon>
        <taxon>Salinimicrobium</taxon>
    </lineage>
</organism>
<sequence>MGKSLFSFILFIALGAGVTAQEVKWMTMNEALEAQKKEPKKIFMDAYTVWCGPCKMLDKNTFSNKDVADFINKNYYPVKFNAEGTEKIAYREMTFENPNHDPNRKGRNSQHEFARAMKINAYPSLVFFDEKGELIGPIPGYRTPHQLEVFLKLFLKEDYKKITTPEAFQEYTQNFENEFEVAQ</sequence>
<feature type="domain" description="Thioredoxin" evidence="2">
    <location>
        <begin position="1"/>
        <end position="156"/>
    </location>
</feature>
<evidence type="ECO:0000313" key="3">
    <source>
        <dbReference type="EMBL" id="MFD0977658.1"/>
    </source>
</evidence>
<protein>
    <submittedName>
        <fullName evidence="3">Thioredoxin family protein</fullName>
    </submittedName>
</protein>
<keyword evidence="1" id="KW-0732">Signal</keyword>
<dbReference type="InterPro" id="IPR013766">
    <property type="entry name" value="Thioredoxin_domain"/>
</dbReference>